<sequence>MCFVTTLKKVMEIEGVGQKDLGQAVGASQSAISLYLSKKMKMPEDIALATIKTLKNPRLLAEYQEEYGQAFFVVPTLDRIDDHHMTVIETLIEEQSESIRSLQKMKKLIKNKQDRKDLSEQDFKELKSLEMQVVDVYVAIQQHLISMSKFGIDVKELETELHRKMINKGYKAGHRKRAHIGAQI</sequence>
<gene>
    <name evidence="2" type="ORF">QBE51_03800</name>
</gene>
<evidence type="ECO:0008006" key="4">
    <source>
        <dbReference type="Google" id="ProtNLM"/>
    </source>
</evidence>
<reference evidence="2 3" key="1">
    <citation type="submission" date="2023-03" db="EMBL/GenBank/DDBJ databases">
        <title>Novel Species.</title>
        <authorList>
            <person name="Ma S."/>
        </authorList>
    </citation>
    <scope>NUCLEOTIDE SEQUENCE [LARGE SCALE GENOMIC DNA]</scope>
    <source>
        <strain evidence="2 3">LIND6LT2</strain>
    </source>
</reference>
<accession>A0ABZ2Y6X3</accession>
<keyword evidence="3" id="KW-1185">Reference proteome</keyword>
<keyword evidence="1" id="KW-0175">Coiled coil</keyword>
<organism evidence="2 3">
    <name type="scientific">Defluviitalea saccharophila</name>
    <dbReference type="NCBI Taxonomy" id="879970"/>
    <lineage>
        <taxon>Bacteria</taxon>
        <taxon>Bacillati</taxon>
        <taxon>Bacillota</taxon>
        <taxon>Clostridia</taxon>
        <taxon>Lachnospirales</taxon>
        <taxon>Defluviitaleaceae</taxon>
        <taxon>Defluviitalea</taxon>
    </lineage>
</organism>
<feature type="coiled-coil region" evidence="1">
    <location>
        <begin position="92"/>
        <end position="129"/>
    </location>
</feature>
<dbReference type="SUPFAM" id="SSF47413">
    <property type="entry name" value="lambda repressor-like DNA-binding domains"/>
    <property type="match status" value="1"/>
</dbReference>
<dbReference type="InterPro" id="IPR010982">
    <property type="entry name" value="Lambda_DNA-bd_dom_sf"/>
</dbReference>
<dbReference type="Proteomes" id="UP001486565">
    <property type="component" value="Chromosome"/>
</dbReference>
<evidence type="ECO:0000313" key="3">
    <source>
        <dbReference type="Proteomes" id="UP001486565"/>
    </source>
</evidence>
<dbReference type="EMBL" id="CP121687">
    <property type="protein sequence ID" value="WZL70665.1"/>
    <property type="molecule type" value="Genomic_DNA"/>
</dbReference>
<dbReference type="RefSeq" id="WP_341877626.1">
    <property type="nucleotide sequence ID" value="NZ_CP121687.1"/>
</dbReference>
<evidence type="ECO:0000313" key="2">
    <source>
        <dbReference type="EMBL" id="WZL70665.1"/>
    </source>
</evidence>
<proteinExistence type="predicted"/>
<name>A0ABZ2Y6X3_9FIRM</name>
<protein>
    <recommendedName>
        <fullName evidence="4">HTH cro/C1-type domain-containing protein</fullName>
    </recommendedName>
</protein>
<evidence type="ECO:0000256" key="1">
    <source>
        <dbReference type="SAM" id="Coils"/>
    </source>
</evidence>